<keyword evidence="5 13" id="KW-0863">Zinc-finger</keyword>
<keyword evidence="6" id="KW-0862">Zinc</keyword>
<comment type="similarity">
    <text evidence="3">Belongs to the JARID1 histone demethylase family.</text>
</comment>
<dbReference type="GO" id="GO:0016491">
    <property type="term" value="F:oxidoreductase activity"/>
    <property type="evidence" value="ECO:0007669"/>
    <property type="project" value="UniProtKB-KW"/>
</dbReference>
<evidence type="ECO:0000256" key="12">
    <source>
        <dbReference type="ARBA" id="ARBA00060112"/>
    </source>
</evidence>
<gene>
    <name evidence="17" type="ORF">SHERM_17344</name>
</gene>
<dbReference type="OrthoDB" id="1667110at2759"/>
<evidence type="ECO:0000256" key="8">
    <source>
        <dbReference type="ARBA" id="ARBA00023004"/>
    </source>
</evidence>
<feature type="region of interest" description="Disordered" evidence="14">
    <location>
        <begin position="341"/>
        <end position="382"/>
    </location>
</feature>
<feature type="domain" description="JmjC" evidence="16">
    <location>
        <begin position="840"/>
        <end position="1070"/>
    </location>
</feature>
<keyword evidence="10" id="KW-0804">Transcription</keyword>
<dbReference type="AlphaFoldDB" id="A0A9N7MYD3"/>
<comment type="function">
    <text evidence="12">May function as histone H3 lysine demethylase and be involved in regulation of gene expression.</text>
</comment>
<dbReference type="InterPro" id="IPR045109">
    <property type="entry name" value="LSDs-like"/>
</dbReference>
<keyword evidence="9" id="KW-0805">Transcription regulation</keyword>
<feature type="compositionally biased region" description="Low complexity" evidence="14">
    <location>
        <begin position="369"/>
        <end position="382"/>
    </location>
</feature>
<dbReference type="PANTHER" id="PTHR12549">
    <property type="entry name" value="JMJC DOMAIN-CONTAINING HISTONE DEMETHYLATION PROTEIN"/>
    <property type="match status" value="1"/>
</dbReference>
<dbReference type="SMART" id="SM00558">
    <property type="entry name" value="JmjC"/>
    <property type="match status" value="1"/>
</dbReference>
<evidence type="ECO:0000256" key="2">
    <source>
        <dbReference type="ARBA" id="ARBA00004123"/>
    </source>
</evidence>
<feature type="region of interest" description="Disordered" evidence="14">
    <location>
        <begin position="288"/>
        <end position="307"/>
    </location>
</feature>
<keyword evidence="18" id="KW-1185">Reference proteome</keyword>
<keyword evidence="11" id="KW-0539">Nucleus</keyword>
<dbReference type="Pfam" id="PF10497">
    <property type="entry name" value="zf-4CXXC_R1"/>
    <property type="match status" value="1"/>
</dbReference>
<feature type="compositionally biased region" description="Basic and acidic residues" evidence="14">
    <location>
        <begin position="348"/>
        <end position="364"/>
    </location>
</feature>
<dbReference type="InterPro" id="IPR003347">
    <property type="entry name" value="JmjC_dom"/>
</dbReference>
<evidence type="ECO:0000259" key="16">
    <source>
        <dbReference type="PROSITE" id="PS51184"/>
    </source>
</evidence>
<evidence type="ECO:0000256" key="4">
    <source>
        <dbReference type="ARBA" id="ARBA00022723"/>
    </source>
</evidence>
<protein>
    <submittedName>
        <fullName evidence="17">Transcription factor jumonji (JmjC) domain-containing protein</fullName>
    </submittedName>
</protein>
<evidence type="ECO:0000256" key="11">
    <source>
        <dbReference type="ARBA" id="ARBA00023242"/>
    </source>
</evidence>
<dbReference type="Proteomes" id="UP001153555">
    <property type="component" value="Unassembled WGS sequence"/>
</dbReference>
<dbReference type="EMBL" id="CACSLK010016728">
    <property type="protein sequence ID" value="CAA0817965.1"/>
    <property type="molecule type" value="Genomic_DNA"/>
</dbReference>
<dbReference type="FunFam" id="2.60.120.650:FF:000026">
    <property type="entry name" value="Transcription factor jumonji domain-containing protein"/>
    <property type="match status" value="1"/>
</dbReference>
<comment type="cofactor">
    <cofactor evidence="1">
        <name>Fe(2+)</name>
        <dbReference type="ChEBI" id="CHEBI:29033"/>
    </cofactor>
</comment>
<dbReference type="GO" id="GO:0003712">
    <property type="term" value="F:transcription coregulator activity"/>
    <property type="evidence" value="ECO:0007669"/>
    <property type="project" value="TreeGrafter"/>
</dbReference>
<dbReference type="GO" id="GO:0008270">
    <property type="term" value="F:zinc ion binding"/>
    <property type="evidence" value="ECO:0007669"/>
    <property type="project" value="UniProtKB-KW"/>
</dbReference>
<feature type="compositionally biased region" description="Acidic residues" evidence="14">
    <location>
        <begin position="35"/>
        <end position="44"/>
    </location>
</feature>
<evidence type="ECO:0000256" key="9">
    <source>
        <dbReference type="ARBA" id="ARBA00023015"/>
    </source>
</evidence>
<evidence type="ECO:0000256" key="14">
    <source>
        <dbReference type="SAM" id="MobiDB-lite"/>
    </source>
</evidence>
<feature type="compositionally biased region" description="Polar residues" evidence="14">
    <location>
        <begin position="136"/>
        <end position="145"/>
    </location>
</feature>
<evidence type="ECO:0000256" key="5">
    <source>
        <dbReference type="ARBA" id="ARBA00022771"/>
    </source>
</evidence>
<dbReference type="GO" id="GO:0000118">
    <property type="term" value="C:histone deacetylase complex"/>
    <property type="evidence" value="ECO:0007669"/>
    <property type="project" value="TreeGrafter"/>
</dbReference>
<feature type="region of interest" description="Disordered" evidence="14">
    <location>
        <begin position="94"/>
        <end position="180"/>
    </location>
</feature>
<evidence type="ECO:0000313" key="18">
    <source>
        <dbReference type="Proteomes" id="UP001153555"/>
    </source>
</evidence>
<evidence type="ECO:0000256" key="3">
    <source>
        <dbReference type="ARBA" id="ARBA00006801"/>
    </source>
</evidence>
<feature type="compositionally biased region" description="Basic and acidic residues" evidence="14">
    <location>
        <begin position="245"/>
        <end position="270"/>
    </location>
</feature>
<evidence type="ECO:0000256" key="7">
    <source>
        <dbReference type="ARBA" id="ARBA00023002"/>
    </source>
</evidence>
<dbReference type="GO" id="GO:0006357">
    <property type="term" value="P:regulation of transcription by RNA polymerase II"/>
    <property type="evidence" value="ECO:0007669"/>
    <property type="project" value="TreeGrafter"/>
</dbReference>
<feature type="compositionally biased region" description="Basic and acidic residues" evidence="14">
    <location>
        <begin position="198"/>
        <end position="226"/>
    </location>
</feature>
<dbReference type="GO" id="GO:0032454">
    <property type="term" value="F:histone H3K9 demethylase activity"/>
    <property type="evidence" value="ECO:0007669"/>
    <property type="project" value="InterPro"/>
</dbReference>
<feature type="region of interest" description="Disordered" evidence="14">
    <location>
        <begin position="919"/>
        <end position="949"/>
    </location>
</feature>
<dbReference type="GO" id="GO:0000785">
    <property type="term" value="C:chromatin"/>
    <property type="evidence" value="ECO:0007669"/>
    <property type="project" value="TreeGrafter"/>
</dbReference>
<dbReference type="PROSITE" id="PS51184">
    <property type="entry name" value="JMJC"/>
    <property type="match status" value="1"/>
</dbReference>
<dbReference type="SUPFAM" id="SSF51197">
    <property type="entry name" value="Clavaminate synthase-like"/>
    <property type="match status" value="1"/>
</dbReference>
<organism evidence="17 18">
    <name type="scientific">Striga hermonthica</name>
    <name type="common">Purple witchweed</name>
    <name type="synonym">Buchnera hermonthica</name>
    <dbReference type="NCBI Taxonomy" id="68872"/>
    <lineage>
        <taxon>Eukaryota</taxon>
        <taxon>Viridiplantae</taxon>
        <taxon>Streptophyta</taxon>
        <taxon>Embryophyta</taxon>
        <taxon>Tracheophyta</taxon>
        <taxon>Spermatophyta</taxon>
        <taxon>Magnoliopsida</taxon>
        <taxon>eudicotyledons</taxon>
        <taxon>Gunneridae</taxon>
        <taxon>Pentapetalae</taxon>
        <taxon>asterids</taxon>
        <taxon>lamiids</taxon>
        <taxon>Lamiales</taxon>
        <taxon>Orobanchaceae</taxon>
        <taxon>Buchnereae</taxon>
        <taxon>Striga</taxon>
    </lineage>
</organism>
<keyword evidence="8" id="KW-0408">Iron</keyword>
<evidence type="ECO:0000256" key="6">
    <source>
        <dbReference type="ARBA" id="ARBA00022833"/>
    </source>
</evidence>
<reference evidence="17" key="1">
    <citation type="submission" date="2019-12" db="EMBL/GenBank/DDBJ databases">
        <authorList>
            <person name="Scholes J."/>
        </authorList>
    </citation>
    <scope>NUCLEOTIDE SEQUENCE</scope>
</reference>
<evidence type="ECO:0000256" key="1">
    <source>
        <dbReference type="ARBA" id="ARBA00001954"/>
    </source>
</evidence>
<feature type="region of interest" description="Disordered" evidence="14">
    <location>
        <begin position="197"/>
        <end position="278"/>
    </location>
</feature>
<evidence type="ECO:0000256" key="13">
    <source>
        <dbReference type="PROSITE-ProRule" id="PRU00175"/>
    </source>
</evidence>
<dbReference type="Gene3D" id="2.60.120.650">
    <property type="entry name" value="Cupin"/>
    <property type="match status" value="1"/>
</dbReference>
<accession>A0A9N7MYD3</accession>
<comment type="subcellular location">
    <subcellularLocation>
        <location evidence="2">Nucleus</location>
    </subcellularLocation>
</comment>
<sequence length="1112" mass="127262">MAILIAKQEQHNMALMSKGLRPGTSRRRKLIIFSEDEEEEDDEETVKLLPTKPEDSPDPTLKKKRSLTMKRLSKIQNCEDNIVHLKNRRHPLYSGKLLDRGNSDEEPEGHYGSLKKLLKKTEGPSKRKRTSREVVNVSSGKSVPGSSRKRPNEKKACGNKVIGKKGESESDEEWDESKERWMGVSKVKKACENKVIGRKGESESDEEWNKSKERWMGVSNEKKACENKVTGRKGESESDEEWDESKERWMGVSNEKKGCENKDIGRKGGESDEEWDESKERWMGVSIGNSKHVQNEDNRRSSKRCRSSSNKFMETNFMLYDWVDDEEDLISYIDMNLGGSESASVQTHDVEKANDSLEGKRRNSDNFQNNSSSDLSSSTTTLTSSSTLNYTVSTSKKQNQGLLAVNTKKQMKESVKCHQCWRSDRRIVVPCSECNEKFYCVQCIKQWYSTLSEEEISEVCPYCRGICNCNVCLHSSSTLKTSKRDIKDDEKIRHLHYLVRKVLPHLQSINQEQIEEIKMEATIRNVPLSSIEVKRAACYNEERVYCNNCSTSIVDLHRSCPNCSYELCIRCSREIYAGQIPGGPNSEIHYYVDKGYDYMHGGDPLPESSHAETAEKNQKKPFNWVIKQGCIVCPPKETGGCGVQELELKCLLPEDWISDLVERTEKVMSRCYETLSSASQPVNCSGDPERSCKAASREESGDNNLCCPYSEDILNEDGLLHFRWHWARGEPVIVRNALDQSSGLSWEPMVMWRALSEHTDENISSRMSDVKAIDCLAGCEVEICTRKFFKGYTDGRRYANFWPEMLKLKDWPPSDKFEDLLPRHCDEFIRALPFQEYTDTRSGLLNLAVKLPANVIKPDMGPKTYIAYGFAEELGRGDSVTKLHCDMSDAVNILTHTAEVALSEEQYRAIESLKEKHKYQDERESGAQIKHENSCNDRAKKNELQKDGQSLEDRGGALWDIFRREDVPKLKEYLIKHSKEFRHTYCCPVEQVIHPIHDQTFYLNSEHKAKLKEEFGIEPWTFEQKLGEAVFIPAGCPHQVRNLKSCTKVASDFVSPENLDECLRLTEEFRKLPRDHKAREDKLEVKKMILHAVNQALDDLEKLVAGPADSEL</sequence>
<dbReference type="InterPro" id="IPR018866">
    <property type="entry name" value="Znf-4CXXC_R1"/>
</dbReference>
<dbReference type="PANTHER" id="PTHR12549:SF37">
    <property type="entry name" value="LYSINE-SPECIFIC DEMETHYLASE JMJ26"/>
    <property type="match status" value="1"/>
</dbReference>
<dbReference type="InterPro" id="IPR001841">
    <property type="entry name" value="Znf_RING"/>
</dbReference>
<name>A0A9N7MYD3_STRHE</name>
<keyword evidence="7" id="KW-0560">Oxidoreductase</keyword>
<dbReference type="Pfam" id="PF02373">
    <property type="entry name" value="JmjC"/>
    <property type="match status" value="1"/>
</dbReference>
<comment type="caution">
    <text evidence="17">The sequence shown here is derived from an EMBL/GenBank/DDBJ whole genome shotgun (WGS) entry which is preliminary data.</text>
</comment>
<evidence type="ECO:0000256" key="10">
    <source>
        <dbReference type="ARBA" id="ARBA00023163"/>
    </source>
</evidence>
<dbReference type="GO" id="GO:0031490">
    <property type="term" value="F:chromatin DNA binding"/>
    <property type="evidence" value="ECO:0007669"/>
    <property type="project" value="TreeGrafter"/>
</dbReference>
<evidence type="ECO:0000313" key="17">
    <source>
        <dbReference type="EMBL" id="CAA0817965.1"/>
    </source>
</evidence>
<keyword evidence="4" id="KW-0479">Metal-binding</keyword>
<proteinExistence type="inferred from homology"/>
<feature type="region of interest" description="Disordered" evidence="14">
    <location>
        <begin position="35"/>
        <end position="66"/>
    </location>
</feature>
<evidence type="ECO:0000259" key="15">
    <source>
        <dbReference type="PROSITE" id="PS50089"/>
    </source>
</evidence>
<feature type="domain" description="RING-type" evidence="15">
    <location>
        <begin position="417"/>
        <end position="464"/>
    </location>
</feature>
<dbReference type="PROSITE" id="PS50089">
    <property type="entry name" value="ZF_RING_2"/>
    <property type="match status" value="1"/>
</dbReference>